<dbReference type="Proteomes" id="UP000299102">
    <property type="component" value="Unassembled WGS sequence"/>
</dbReference>
<gene>
    <name evidence="1" type="ORF">EVAR_19679_1</name>
</gene>
<protein>
    <submittedName>
        <fullName evidence="1">Uncharacterized protein</fullName>
    </submittedName>
</protein>
<proteinExistence type="predicted"/>
<comment type="caution">
    <text evidence="1">The sequence shown here is derived from an EMBL/GenBank/DDBJ whole genome shotgun (WGS) entry which is preliminary data.</text>
</comment>
<sequence>MDNQLIDTINILSLQYESETSKFIIYTVTYDVCAKHKDSSEKNYGTPAENASYRSNAVSHTSSPHSILRASFRCQSATAYRGVRRPSAEAKCWRGYLRHDARMRSAARPV</sequence>
<reference evidence="1 2" key="1">
    <citation type="journal article" date="2019" name="Commun. Biol.">
        <title>The bagworm genome reveals a unique fibroin gene that provides high tensile strength.</title>
        <authorList>
            <person name="Kono N."/>
            <person name="Nakamura H."/>
            <person name="Ohtoshi R."/>
            <person name="Tomita M."/>
            <person name="Numata K."/>
            <person name="Arakawa K."/>
        </authorList>
    </citation>
    <scope>NUCLEOTIDE SEQUENCE [LARGE SCALE GENOMIC DNA]</scope>
</reference>
<accession>A0A4C1V3H1</accession>
<dbReference type="AlphaFoldDB" id="A0A4C1V3H1"/>
<keyword evidence="2" id="KW-1185">Reference proteome</keyword>
<name>A0A4C1V3H1_EUMVA</name>
<evidence type="ECO:0000313" key="1">
    <source>
        <dbReference type="EMBL" id="GBP32827.1"/>
    </source>
</evidence>
<evidence type="ECO:0000313" key="2">
    <source>
        <dbReference type="Proteomes" id="UP000299102"/>
    </source>
</evidence>
<dbReference type="EMBL" id="BGZK01000265">
    <property type="protein sequence ID" value="GBP32827.1"/>
    <property type="molecule type" value="Genomic_DNA"/>
</dbReference>
<organism evidence="1 2">
    <name type="scientific">Eumeta variegata</name>
    <name type="common">Bagworm moth</name>
    <name type="synonym">Eumeta japonica</name>
    <dbReference type="NCBI Taxonomy" id="151549"/>
    <lineage>
        <taxon>Eukaryota</taxon>
        <taxon>Metazoa</taxon>
        <taxon>Ecdysozoa</taxon>
        <taxon>Arthropoda</taxon>
        <taxon>Hexapoda</taxon>
        <taxon>Insecta</taxon>
        <taxon>Pterygota</taxon>
        <taxon>Neoptera</taxon>
        <taxon>Endopterygota</taxon>
        <taxon>Lepidoptera</taxon>
        <taxon>Glossata</taxon>
        <taxon>Ditrysia</taxon>
        <taxon>Tineoidea</taxon>
        <taxon>Psychidae</taxon>
        <taxon>Oiketicinae</taxon>
        <taxon>Eumeta</taxon>
    </lineage>
</organism>